<feature type="signal peptide" evidence="1">
    <location>
        <begin position="1"/>
        <end position="19"/>
    </location>
</feature>
<evidence type="ECO:0000256" key="1">
    <source>
        <dbReference type="SAM" id="SignalP"/>
    </source>
</evidence>
<sequence length="538" mass="59811">MFFYGRWLLLLGLVWSIGALKLDYPLTGSSDCATKKPLCLDIDINFTSGLGPGLSNETQIPINPTYGGFASCTPEKEVNPAWFWLKPKRNGLIAFYLLTHNVSDLDFVIWGPFDTPEQGCGSALTSSKEIDCGWQRGETLLKYESTEPFSLERASIPNAIAGKYYVMLINDQTGNTSFYLMPRFNSTDSLDCTFLTEVKTWRINGTGNVTTFYDGEVFYNGTMPMVGDFVTYTFTGLFLNNMPGGDSAKTVRATDFCNASNAGTAREGYDLGPGDGSNVNLTTWTTKFEDKGSFKLCYRLDGYDWQQVGGVFEVGDDRPIPPVRDPAYIPDAIATNPAPWFDFEPKLVVESGPVEFTFFGFDIFAQDHDDIMVKVVVQDCLESYPSVSTSTPQKLSKHNTAKFNLPQPGKYRFCIKHRIVWEESQHQVQVTTKNAADVYYQYSSCEQLLFNEPSYCGCFFDHNVNATQDNSTNVKFPAPVHLPIDFPMSTVLSSTGFPSVNQGCCALNTPVRDTITHPAKTWGMCSEPKPPIDPNQCG</sequence>
<organism evidence="2">
    <name type="scientific">Eutreptiella gymnastica</name>
    <dbReference type="NCBI Taxonomy" id="73025"/>
    <lineage>
        <taxon>Eukaryota</taxon>
        <taxon>Discoba</taxon>
        <taxon>Euglenozoa</taxon>
        <taxon>Euglenida</taxon>
        <taxon>Spirocuta</taxon>
        <taxon>Euglenophyceae</taxon>
        <taxon>Eutreptiales</taxon>
        <taxon>Eutreptiaceae</taxon>
        <taxon>Eutreptiella</taxon>
    </lineage>
</organism>
<feature type="chain" id="PRO_5030909355" evidence="1">
    <location>
        <begin position="20"/>
        <end position="538"/>
    </location>
</feature>
<gene>
    <name evidence="2" type="ORF">EGYM00163_LOCUS39413</name>
</gene>
<reference evidence="2" key="1">
    <citation type="submission" date="2021-01" db="EMBL/GenBank/DDBJ databases">
        <authorList>
            <person name="Corre E."/>
            <person name="Pelletier E."/>
            <person name="Niang G."/>
            <person name="Scheremetjew M."/>
            <person name="Finn R."/>
            <person name="Kale V."/>
            <person name="Holt S."/>
            <person name="Cochrane G."/>
            <person name="Meng A."/>
            <person name="Brown T."/>
            <person name="Cohen L."/>
        </authorList>
    </citation>
    <scope>NUCLEOTIDE SEQUENCE</scope>
    <source>
        <strain evidence="2">CCMP1594</strain>
    </source>
</reference>
<accession>A0A7S4G7U3</accession>
<name>A0A7S4G7U3_9EUGL</name>
<evidence type="ECO:0000313" key="2">
    <source>
        <dbReference type="EMBL" id="CAE0828144.1"/>
    </source>
</evidence>
<protein>
    <submittedName>
        <fullName evidence="2">Uncharacterized protein</fullName>
    </submittedName>
</protein>
<proteinExistence type="predicted"/>
<dbReference type="AlphaFoldDB" id="A0A7S4G7U3"/>
<keyword evidence="1" id="KW-0732">Signal</keyword>
<dbReference type="EMBL" id="HBJA01114398">
    <property type="protein sequence ID" value="CAE0828144.1"/>
    <property type="molecule type" value="Transcribed_RNA"/>
</dbReference>